<evidence type="ECO:0000256" key="4">
    <source>
        <dbReference type="ARBA" id="ARBA00022525"/>
    </source>
</evidence>
<evidence type="ECO:0000256" key="10">
    <source>
        <dbReference type="ARBA" id="ARBA00023326"/>
    </source>
</evidence>
<evidence type="ECO:0000256" key="3">
    <source>
        <dbReference type="ARBA" id="ARBA00022512"/>
    </source>
</evidence>
<dbReference type="InterPro" id="IPR051526">
    <property type="entry name" value="Beta-Glucosidase_SUN"/>
</dbReference>
<evidence type="ECO:0000256" key="8">
    <source>
        <dbReference type="ARBA" id="ARBA00023295"/>
    </source>
</evidence>
<evidence type="ECO:0000256" key="9">
    <source>
        <dbReference type="ARBA" id="ARBA00023316"/>
    </source>
</evidence>
<feature type="compositionally biased region" description="Low complexity" evidence="11">
    <location>
        <begin position="140"/>
        <end position="154"/>
    </location>
</feature>
<evidence type="ECO:0000256" key="2">
    <source>
        <dbReference type="ARBA" id="ARBA00010579"/>
    </source>
</evidence>
<name>A0ABR4PKI0_9HELO</name>
<proteinExistence type="inferred from homology"/>
<feature type="region of interest" description="Disordered" evidence="11">
    <location>
        <begin position="123"/>
        <end position="154"/>
    </location>
</feature>
<dbReference type="Pfam" id="PF03856">
    <property type="entry name" value="SUN"/>
    <property type="match status" value="1"/>
</dbReference>
<evidence type="ECO:0000256" key="11">
    <source>
        <dbReference type="SAM" id="MobiDB-lite"/>
    </source>
</evidence>
<dbReference type="Proteomes" id="UP001629113">
    <property type="component" value="Unassembled WGS sequence"/>
</dbReference>
<evidence type="ECO:0000256" key="6">
    <source>
        <dbReference type="ARBA" id="ARBA00022801"/>
    </source>
</evidence>
<feature type="chain" id="PRO_5046741717" evidence="12">
    <location>
        <begin position="18"/>
        <end position="436"/>
    </location>
</feature>
<evidence type="ECO:0000256" key="5">
    <source>
        <dbReference type="ARBA" id="ARBA00022729"/>
    </source>
</evidence>
<feature type="compositionally biased region" description="Polar residues" evidence="11">
    <location>
        <begin position="130"/>
        <end position="139"/>
    </location>
</feature>
<dbReference type="EMBL" id="JBFCZG010000004">
    <property type="protein sequence ID" value="KAL3423743.1"/>
    <property type="molecule type" value="Genomic_DNA"/>
</dbReference>
<keyword evidence="10" id="KW-0624">Polysaccharide degradation</keyword>
<feature type="region of interest" description="Disordered" evidence="11">
    <location>
        <begin position="89"/>
        <end position="110"/>
    </location>
</feature>
<dbReference type="PANTHER" id="PTHR31316:SF0">
    <property type="entry name" value="SECRETED BETA-GLUCOSIDASE SIM1-RELATED"/>
    <property type="match status" value="1"/>
</dbReference>
<keyword evidence="7" id="KW-0119">Carbohydrate metabolism</keyword>
<keyword evidence="8" id="KW-0326">Glycosidase</keyword>
<keyword evidence="6" id="KW-0378">Hydrolase</keyword>
<evidence type="ECO:0000313" key="14">
    <source>
        <dbReference type="Proteomes" id="UP001629113"/>
    </source>
</evidence>
<evidence type="ECO:0000256" key="1">
    <source>
        <dbReference type="ARBA" id="ARBA00004191"/>
    </source>
</evidence>
<keyword evidence="4" id="KW-0964">Secreted</keyword>
<evidence type="ECO:0000256" key="7">
    <source>
        <dbReference type="ARBA" id="ARBA00023277"/>
    </source>
</evidence>
<protein>
    <submittedName>
        <fullName evidence="13">Secreted beta-glucosidase sun1</fullName>
    </submittedName>
</protein>
<comment type="caution">
    <text evidence="13">The sequence shown here is derived from an EMBL/GenBank/DDBJ whole genome shotgun (WGS) entry which is preliminary data.</text>
</comment>
<dbReference type="InterPro" id="IPR005556">
    <property type="entry name" value="SUN"/>
</dbReference>
<gene>
    <name evidence="13" type="ORF">PVAG01_05490</name>
</gene>
<keyword evidence="3" id="KW-0134">Cell wall</keyword>
<organism evidence="13 14">
    <name type="scientific">Phlyctema vagabunda</name>
    <dbReference type="NCBI Taxonomy" id="108571"/>
    <lineage>
        <taxon>Eukaryota</taxon>
        <taxon>Fungi</taxon>
        <taxon>Dikarya</taxon>
        <taxon>Ascomycota</taxon>
        <taxon>Pezizomycotina</taxon>
        <taxon>Leotiomycetes</taxon>
        <taxon>Helotiales</taxon>
        <taxon>Dermateaceae</taxon>
        <taxon>Phlyctema</taxon>
    </lineage>
</organism>
<keyword evidence="14" id="KW-1185">Reference proteome</keyword>
<keyword evidence="5 12" id="KW-0732">Signal</keyword>
<comment type="similarity">
    <text evidence="2">Belongs to the SUN family.</text>
</comment>
<evidence type="ECO:0000313" key="13">
    <source>
        <dbReference type="EMBL" id="KAL3423743.1"/>
    </source>
</evidence>
<feature type="signal peptide" evidence="12">
    <location>
        <begin position="1"/>
        <end position="17"/>
    </location>
</feature>
<keyword evidence="9" id="KW-0961">Cell wall biogenesis/degradation</keyword>
<reference evidence="13 14" key="1">
    <citation type="submission" date="2024-06" db="EMBL/GenBank/DDBJ databases">
        <title>Complete genome of Phlyctema vagabunda strain 19-DSS-EL-015.</title>
        <authorList>
            <person name="Fiorenzani C."/>
        </authorList>
    </citation>
    <scope>NUCLEOTIDE SEQUENCE [LARGE SCALE GENOMIC DNA]</scope>
    <source>
        <strain evidence="13 14">19-DSS-EL-015</strain>
    </source>
</reference>
<dbReference type="PANTHER" id="PTHR31316">
    <property type="entry name" value="BETA-GLUCOSIDASE-LIKE PROTEIN NCA3, MITOCHONDRIAL-RELATED"/>
    <property type="match status" value="1"/>
</dbReference>
<sequence length="436" mass="44557">MKFTGIALLSAAGLAAAQHHAHQHVHAAKRASPVEREAAAAVEYAAAVETVGELNGQLMSWTEVEAGIKAGKYVIVGEAIQSVVPSALPTTSAAPSATPTPTPSPSSTSVSISIEAAAFKEIKTSSSSSAEPTSTYVEPTTSSTSEAAPTSTTAAAATTASSSYSSGGSGVNSDFPSGEIDCSTFPSEYGPVALDYLNLDGWISIQQVGDYSSSSTSISSIVAAISGGCTKNSFCSYNCPAGYQKSQWPSAQGSTGQSIGGLYCNSNGKLELSRPDVPQLCVAGVGGVEVKNNLGSVVSVCRTNYPGDEAETVAMEVFGGETQPVCNPDSATYYIWEGSYTTAQYYINPSGYGAKDACQWGEAGSNIGNDAPVNMGVGRSVSGMTFLSLFQNAPTNTNGVLDFDISITGGVSGKCEYKSGKYYSNGVESSSGCTVS</sequence>
<evidence type="ECO:0000256" key="12">
    <source>
        <dbReference type="SAM" id="SignalP"/>
    </source>
</evidence>
<accession>A0ABR4PKI0</accession>
<comment type="subcellular location">
    <subcellularLocation>
        <location evidence="1">Secreted</location>
        <location evidence="1">Cell wall</location>
    </subcellularLocation>
</comment>